<dbReference type="STRING" id="1408254.T458_22260"/>
<evidence type="ECO:0000313" key="2">
    <source>
        <dbReference type="Proteomes" id="UP000017973"/>
    </source>
</evidence>
<protein>
    <submittedName>
        <fullName evidence="1">Uncharacterized protein</fullName>
    </submittedName>
</protein>
<gene>
    <name evidence="1" type="ORF">T458_22260</name>
</gene>
<accession>V6M5T2</accession>
<sequence length="59" mass="6534">MQAMMVKQIRKTVVELCVIDLPVRAVVAVIIVKTPAVYHCGLTARAVLLKRVESVADWT</sequence>
<dbReference type="PATRIC" id="fig|1408254.3.peg.4371"/>
<organism evidence="1 2">
    <name type="scientific">Brevibacillus panacihumi W25</name>
    <dbReference type="NCBI Taxonomy" id="1408254"/>
    <lineage>
        <taxon>Bacteria</taxon>
        <taxon>Bacillati</taxon>
        <taxon>Bacillota</taxon>
        <taxon>Bacilli</taxon>
        <taxon>Bacillales</taxon>
        <taxon>Paenibacillaceae</taxon>
        <taxon>Brevibacillus</taxon>
    </lineage>
</organism>
<dbReference type="EMBL" id="AYJU01000017">
    <property type="protein sequence ID" value="EST53961.1"/>
    <property type="molecule type" value="Genomic_DNA"/>
</dbReference>
<dbReference type="Proteomes" id="UP000017973">
    <property type="component" value="Unassembled WGS sequence"/>
</dbReference>
<proteinExistence type="predicted"/>
<reference evidence="1 2" key="1">
    <citation type="journal article" date="2014" name="Genome Announc.">
        <title>Draft Genome Sequence of Brevibacillus panacihumi Strain W25, a Halotolerant Hydrocarbon-Degrading Bacterium.</title>
        <authorList>
            <person name="Wang X."/>
            <person name="Jin D."/>
            <person name="Zhou L."/>
            <person name="Wu L."/>
            <person name="An W."/>
            <person name="Chen Y."/>
            <person name="Zhao L."/>
        </authorList>
    </citation>
    <scope>NUCLEOTIDE SEQUENCE [LARGE SCALE GENOMIC DNA]</scope>
    <source>
        <strain evidence="1 2">W25</strain>
    </source>
</reference>
<keyword evidence="2" id="KW-1185">Reference proteome</keyword>
<name>V6M5T2_9BACL</name>
<dbReference type="AlphaFoldDB" id="V6M5T2"/>
<comment type="caution">
    <text evidence="1">The sequence shown here is derived from an EMBL/GenBank/DDBJ whole genome shotgun (WGS) entry which is preliminary data.</text>
</comment>
<dbReference type="HOGENOM" id="CLU_2951249_0_0_9"/>
<evidence type="ECO:0000313" key="1">
    <source>
        <dbReference type="EMBL" id="EST53961.1"/>
    </source>
</evidence>